<organism evidence="2 3">
    <name type="scientific">Phytophthora nicotianae</name>
    <name type="common">Potato buckeye rot agent</name>
    <name type="synonym">Phytophthora parasitica</name>
    <dbReference type="NCBI Taxonomy" id="4792"/>
    <lineage>
        <taxon>Eukaryota</taxon>
        <taxon>Sar</taxon>
        <taxon>Stramenopiles</taxon>
        <taxon>Oomycota</taxon>
        <taxon>Peronosporomycetes</taxon>
        <taxon>Peronosporales</taxon>
        <taxon>Peronosporaceae</taxon>
        <taxon>Phytophthora</taxon>
    </lineage>
</organism>
<name>W2JVZ6_PHYNI</name>
<dbReference type="AlphaFoldDB" id="W2JVZ6"/>
<gene>
    <name evidence="1" type="ORF">L915_00237</name>
    <name evidence="2" type="ORF">L916_00239</name>
</gene>
<dbReference type="EMBL" id="KI683885">
    <property type="protein sequence ID" value="ETK97188.1"/>
    <property type="molecule type" value="Genomic_DNA"/>
</dbReference>
<reference evidence="1" key="1">
    <citation type="submission" date="2013-11" db="EMBL/GenBank/DDBJ databases">
        <title>The Genome Sequence of Phytophthora parasitica CJ02B3.</title>
        <authorList>
            <consortium name="The Broad Institute Genomics Platform"/>
            <person name="Russ C."/>
            <person name="Tyler B."/>
            <person name="Panabieres F."/>
            <person name="Shan W."/>
            <person name="Tripathy S."/>
            <person name="Grunwald N."/>
            <person name="Machado M."/>
            <person name="Johnson C.S."/>
            <person name="Arredondo F."/>
            <person name="Hong C."/>
            <person name="Coffey M."/>
            <person name="Young S.K."/>
            <person name="Zeng Q."/>
            <person name="Gargeya S."/>
            <person name="Fitzgerald M."/>
            <person name="Abouelleil A."/>
            <person name="Alvarado L."/>
            <person name="Chapman S.B."/>
            <person name="Gainer-Dewar J."/>
            <person name="Goldberg J."/>
            <person name="Griggs A."/>
            <person name="Gujja S."/>
            <person name="Hansen M."/>
            <person name="Howarth C."/>
            <person name="Imamovic A."/>
            <person name="Ireland A."/>
            <person name="Larimer J."/>
            <person name="McCowan C."/>
            <person name="Murphy C."/>
            <person name="Pearson M."/>
            <person name="Poon T.W."/>
            <person name="Priest M."/>
            <person name="Roberts A."/>
            <person name="Saif S."/>
            <person name="Shea T."/>
            <person name="Sykes S."/>
            <person name="Wortman J."/>
            <person name="Nusbaum C."/>
            <person name="Birren B."/>
        </authorList>
    </citation>
    <scope>NUCLEOTIDE SEQUENCE [LARGE SCALE GENOMIC DNA]</scope>
    <source>
        <strain evidence="1">CJ02B3</strain>
    </source>
</reference>
<dbReference type="Proteomes" id="UP000053864">
    <property type="component" value="Unassembled WGS sequence"/>
</dbReference>
<accession>W2JVZ6</accession>
<dbReference type="Proteomes" id="UP000053236">
    <property type="component" value="Unassembled WGS sequence"/>
</dbReference>
<sequence length="67" mass="7627">MTFSDAVDRLKLRQLRLEPTEAAPALLYLGVHAYLKFSGICRGFKVPWAEKWPYSVITDVLLCNISN</sequence>
<dbReference type="EMBL" id="KI670352">
    <property type="protein sequence ID" value="ETL50536.1"/>
    <property type="molecule type" value="Genomic_DNA"/>
</dbReference>
<protein>
    <submittedName>
        <fullName evidence="2">Uncharacterized protein</fullName>
    </submittedName>
</protein>
<evidence type="ECO:0000313" key="1">
    <source>
        <dbReference type="EMBL" id="ETK97188.1"/>
    </source>
</evidence>
<evidence type="ECO:0000313" key="3">
    <source>
        <dbReference type="Proteomes" id="UP000053864"/>
    </source>
</evidence>
<evidence type="ECO:0000313" key="2">
    <source>
        <dbReference type="EMBL" id="ETL50536.1"/>
    </source>
</evidence>
<proteinExistence type="predicted"/>
<reference evidence="2 3" key="2">
    <citation type="submission" date="2013-11" db="EMBL/GenBank/DDBJ databases">
        <title>The Genome Sequence of Phytophthora parasitica CJ05E6.</title>
        <authorList>
            <consortium name="The Broad Institute Genomics Platform"/>
            <person name="Russ C."/>
            <person name="Tyler B."/>
            <person name="Panabieres F."/>
            <person name="Shan W."/>
            <person name="Tripathy S."/>
            <person name="Grunwald N."/>
            <person name="Machado M."/>
            <person name="Johnson C.S."/>
            <person name="Arredondo F."/>
            <person name="Hong C."/>
            <person name="Coffey M."/>
            <person name="Young S.K."/>
            <person name="Zeng Q."/>
            <person name="Gargeya S."/>
            <person name="Fitzgerald M."/>
            <person name="Abouelleil A."/>
            <person name="Alvarado L."/>
            <person name="Chapman S.B."/>
            <person name="Gainer-Dewar J."/>
            <person name="Goldberg J."/>
            <person name="Griggs A."/>
            <person name="Gujja S."/>
            <person name="Hansen M."/>
            <person name="Howarth C."/>
            <person name="Imamovic A."/>
            <person name="Ireland A."/>
            <person name="Larimer J."/>
            <person name="McCowan C."/>
            <person name="Murphy C."/>
            <person name="Pearson M."/>
            <person name="Poon T.W."/>
            <person name="Priest M."/>
            <person name="Roberts A."/>
            <person name="Saif S."/>
            <person name="Shea T."/>
            <person name="Sykes S."/>
            <person name="Wortman J."/>
            <person name="Nusbaum C."/>
            <person name="Birren B."/>
        </authorList>
    </citation>
    <scope>NUCLEOTIDE SEQUENCE [LARGE SCALE GENOMIC DNA]</scope>
    <source>
        <strain evidence="2 3">CJ05E6</strain>
    </source>
</reference>